<sequence length="205" mass="23695">MSSSDAGVVDVGGDPPKQPSKRSKSKDPQRITRDSASLEDRLVLLEDIIAKMGERYTEMTDTFKSFNEDVHSMEESVAIAMTTFRIELEKLQGNMTRRDEERKKLIEELVARVDEVDDLRTRVTILEKVVARGHEPQRESVSKVRVPEPQNFRGTRDENEIDNFLWHMERYFKALRLDDEEEKVQAASIYLADDAMLWGEACCQR</sequence>
<gene>
    <name evidence="2" type="ORF">CB5_LOCUS21824</name>
</gene>
<evidence type="ECO:0000313" key="2">
    <source>
        <dbReference type="EMBL" id="CAD1838613.1"/>
    </source>
</evidence>
<organism evidence="2">
    <name type="scientific">Ananas comosus var. bracteatus</name>
    <name type="common">red pineapple</name>
    <dbReference type="NCBI Taxonomy" id="296719"/>
    <lineage>
        <taxon>Eukaryota</taxon>
        <taxon>Viridiplantae</taxon>
        <taxon>Streptophyta</taxon>
        <taxon>Embryophyta</taxon>
        <taxon>Tracheophyta</taxon>
        <taxon>Spermatophyta</taxon>
        <taxon>Magnoliopsida</taxon>
        <taxon>Liliopsida</taxon>
        <taxon>Poales</taxon>
        <taxon>Bromeliaceae</taxon>
        <taxon>Bromelioideae</taxon>
        <taxon>Ananas</taxon>
    </lineage>
</organism>
<proteinExistence type="predicted"/>
<evidence type="ECO:0000256" key="1">
    <source>
        <dbReference type="SAM" id="MobiDB-lite"/>
    </source>
</evidence>
<dbReference type="EMBL" id="LR862133">
    <property type="protein sequence ID" value="CAD1838613.1"/>
    <property type="molecule type" value="Genomic_DNA"/>
</dbReference>
<protein>
    <submittedName>
        <fullName evidence="2">Uncharacterized protein</fullName>
    </submittedName>
</protein>
<feature type="region of interest" description="Disordered" evidence="1">
    <location>
        <begin position="1"/>
        <end position="33"/>
    </location>
</feature>
<reference evidence="2" key="1">
    <citation type="submission" date="2020-07" db="EMBL/GenBank/DDBJ databases">
        <authorList>
            <person name="Lin J."/>
        </authorList>
    </citation>
    <scope>NUCLEOTIDE SEQUENCE</scope>
</reference>
<name>A0A6V7Q6A6_ANACO</name>
<dbReference type="AlphaFoldDB" id="A0A6V7Q6A6"/>
<accession>A0A6V7Q6A6</accession>